<evidence type="ECO:0000313" key="1">
    <source>
        <dbReference type="EMBL" id="VDL71188.1"/>
    </source>
</evidence>
<keyword evidence="2" id="KW-1185">Reference proteome</keyword>
<proteinExistence type="predicted"/>
<reference evidence="3" key="1">
    <citation type="submission" date="2017-02" db="UniProtKB">
        <authorList>
            <consortium name="WormBaseParasite"/>
        </authorList>
    </citation>
    <scope>IDENTIFICATION</scope>
</reference>
<organism evidence="3">
    <name type="scientific">Nippostrongylus brasiliensis</name>
    <name type="common">Rat hookworm</name>
    <dbReference type="NCBI Taxonomy" id="27835"/>
    <lineage>
        <taxon>Eukaryota</taxon>
        <taxon>Metazoa</taxon>
        <taxon>Ecdysozoa</taxon>
        <taxon>Nematoda</taxon>
        <taxon>Chromadorea</taxon>
        <taxon>Rhabditida</taxon>
        <taxon>Rhabditina</taxon>
        <taxon>Rhabditomorpha</taxon>
        <taxon>Strongyloidea</taxon>
        <taxon>Heligmosomidae</taxon>
        <taxon>Nippostrongylus</taxon>
    </lineage>
</organism>
<protein>
    <submittedName>
        <fullName evidence="3">RGS domain-containing protein</fullName>
    </submittedName>
</protein>
<dbReference type="STRING" id="27835.A0A0N4XXA4"/>
<dbReference type="Proteomes" id="UP000271162">
    <property type="component" value="Unassembled WGS sequence"/>
</dbReference>
<gene>
    <name evidence="1" type="ORF">NBR_LOCUS7599</name>
</gene>
<dbReference type="AlphaFoldDB" id="A0A0N4XXA4"/>
<evidence type="ECO:0000313" key="3">
    <source>
        <dbReference type="WBParaSite" id="NBR_0000759801-mRNA-1"/>
    </source>
</evidence>
<dbReference type="WBParaSite" id="NBR_0000759801-mRNA-1">
    <property type="protein sequence ID" value="NBR_0000759801-mRNA-1"/>
    <property type="gene ID" value="NBR_0000759801"/>
</dbReference>
<accession>A0A0N4XXA4</accession>
<dbReference type="EMBL" id="UYSL01019905">
    <property type="protein sequence ID" value="VDL71188.1"/>
    <property type="molecule type" value="Genomic_DNA"/>
</dbReference>
<reference evidence="1 2" key="2">
    <citation type="submission" date="2018-11" db="EMBL/GenBank/DDBJ databases">
        <authorList>
            <consortium name="Pathogen Informatics"/>
        </authorList>
    </citation>
    <scope>NUCLEOTIDE SEQUENCE [LARGE SCALE GENOMIC DNA]</scope>
</reference>
<name>A0A0N4XXA4_NIPBR</name>
<sequence>MLQWHLGFRRERRGGQARVAVLVYRFVVFLESSELRHLDTIVHQEQPINFEVFETQKRQIQEALNAQTFHQFSAYAQQQFPGQPEQVRC</sequence>
<evidence type="ECO:0000313" key="2">
    <source>
        <dbReference type="Proteomes" id="UP000271162"/>
    </source>
</evidence>